<accession>A0A3L9YQL6</accession>
<dbReference type="Proteomes" id="UP000271339">
    <property type="component" value="Unassembled WGS sequence"/>
</dbReference>
<keyword evidence="3" id="KW-1185">Reference proteome</keyword>
<protein>
    <submittedName>
        <fullName evidence="2">Uncharacterized protein</fullName>
    </submittedName>
</protein>
<dbReference type="EMBL" id="REFC01000016">
    <property type="protein sequence ID" value="RMA56782.1"/>
    <property type="molecule type" value="Genomic_DNA"/>
</dbReference>
<keyword evidence="1" id="KW-1133">Transmembrane helix</keyword>
<keyword evidence="1" id="KW-0812">Transmembrane</keyword>
<reference evidence="2 3" key="1">
    <citation type="submission" date="2018-10" db="EMBL/GenBank/DDBJ databases">
        <title>Genomic Encyclopedia of Archaeal and Bacterial Type Strains, Phase II (KMG-II): from individual species to whole genera.</title>
        <authorList>
            <person name="Goeker M."/>
        </authorList>
    </citation>
    <scope>NUCLEOTIDE SEQUENCE [LARGE SCALE GENOMIC DNA]</scope>
    <source>
        <strain evidence="2 3">DSM 23424</strain>
    </source>
</reference>
<gene>
    <name evidence="2" type="ORF">BXY75_3301</name>
</gene>
<feature type="transmembrane region" description="Helical" evidence="1">
    <location>
        <begin position="20"/>
        <end position="42"/>
    </location>
</feature>
<sequence length="51" mass="5743">MEESKQAKRSIEAKLWDNTVSLLVSLAVLLILVELIFGANFINYDSISEMV</sequence>
<evidence type="ECO:0000313" key="3">
    <source>
        <dbReference type="Proteomes" id="UP000271339"/>
    </source>
</evidence>
<evidence type="ECO:0000313" key="2">
    <source>
        <dbReference type="EMBL" id="RMA56782.1"/>
    </source>
</evidence>
<dbReference type="AlphaFoldDB" id="A0A3L9YQL6"/>
<dbReference type="RefSeq" id="WP_170152916.1">
    <property type="nucleotide sequence ID" value="NZ_REFC01000016.1"/>
</dbReference>
<name>A0A3L9YQL6_9FLAO</name>
<organism evidence="2 3">
    <name type="scientific">Ulvibacter antarcticus</name>
    <dbReference type="NCBI Taxonomy" id="442714"/>
    <lineage>
        <taxon>Bacteria</taxon>
        <taxon>Pseudomonadati</taxon>
        <taxon>Bacteroidota</taxon>
        <taxon>Flavobacteriia</taxon>
        <taxon>Flavobacteriales</taxon>
        <taxon>Flavobacteriaceae</taxon>
        <taxon>Ulvibacter</taxon>
    </lineage>
</organism>
<evidence type="ECO:0000256" key="1">
    <source>
        <dbReference type="SAM" id="Phobius"/>
    </source>
</evidence>
<proteinExistence type="predicted"/>
<comment type="caution">
    <text evidence="2">The sequence shown here is derived from an EMBL/GenBank/DDBJ whole genome shotgun (WGS) entry which is preliminary data.</text>
</comment>
<keyword evidence="1" id="KW-0472">Membrane</keyword>